<evidence type="ECO:0000313" key="1">
    <source>
        <dbReference type="EMBL" id="MDF0601804.1"/>
    </source>
</evidence>
<dbReference type="GO" id="GO:0016853">
    <property type="term" value="F:isomerase activity"/>
    <property type="evidence" value="ECO:0007669"/>
    <property type="project" value="UniProtKB-KW"/>
</dbReference>
<name>A0AAE3NST5_9RHOB</name>
<dbReference type="EMBL" id="JARGYC010000035">
    <property type="protein sequence ID" value="MDF0601804.1"/>
    <property type="molecule type" value="Genomic_DNA"/>
</dbReference>
<keyword evidence="2" id="KW-1185">Reference proteome</keyword>
<organism evidence="1 2">
    <name type="scientific">Psychromarinibacter sediminicola</name>
    <dbReference type="NCBI Taxonomy" id="3033385"/>
    <lineage>
        <taxon>Bacteria</taxon>
        <taxon>Pseudomonadati</taxon>
        <taxon>Pseudomonadota</taxon>
        <taxon>Alphaproteobacteria</taxon>
        <taxon>Rhodobacterales</taxon>
        <taxon>Paracoccaceae</taxon>
        <taxon>Psychromarinibacter</taxon>
    </lineage>
</organism>
<dbReference type="Proteomes" id="UP001220964">
    <property type="component" value="Unassembled WGS sequence"/>
</dbReference>
<reference evidence="1" key="1">
    <citation type="submission" date="2023-03" db="EMBL/GenBank/DDBJ databases">
        <title>Multiphase analysis and comparison of six strains from genera Psychromarinibacter, Lutimaribacter, and Maritimibacter, including a novel species: Psychromarinibacter sediminicola sp. nov.</title>
        <authorList>
            <person name="Wang Y.-H."/>
            <person name="Ye M.-Q."/>
            <person name="Du Z.-J."/>
        </authorList>
    </citation>
    <scope>NUCLEOTIDE SEQUENCE</scope>
    <source>
        <strain evidence="1">C21-152</strain>
    </source>
</reference>
<sequence>MESPVHTRPEAWIAHVFSAKAAMRGGVIRRSVAWVRNEIGEDRFVDEVRLRGFHLLECGGQFVVVCNRAPIRRLV</sequence>
<comment type="caution">
    <text evidence="1">The sequence shown here is derived from an EMBL/GenBank/DDBJ whole genome shotgun (WGS) entry which is preliminary data.</text>
</comment>
<evidence type="ECO:0000313" key="2">
    <source>
        <dbReference type="Proteomes" id="UP001220964"/>
    </source>
</evidence>
<protein>
    <submittedName>
        <fullName evidence="1">N-(5'-phosphoribosyl)anthranilate isomerase</fullName>
    </submittedName>
</protein>
<proteinExistence type="predicted"/>
<gene>
    <name evidence="1" type="ORF">P1J78_13745</name>
</gene>
<keyword evidence="1" id="KW-0413">Isomerase</keyword>
<dbReference type="RefSeq" id="WP_275567944.1">
    <property type="nucleotide sequence ID" value="NZ_JARGYC010000035.1"/>
</dbReference>
<accession>A0AAE3NST5</accession>
<dbReference type="AlphaFoldDB" id="A0AAE3NST5"/>